<dbReference type="Pfam" id="PF13416">
    <property type="entry name" value="SBP_bac_8"/>
    <property type="match status" value="1"/>
</dbReference>
<dbReference type="SUPFAM" id="SSF53850">
    <property type="entry name" value="Periplasmic binding protein-like II"/>
    <property type="match status" value="1"/>
</dbReference>
<dbReference type="AlphaFoldDB" id="A0A7W4JGG1"/>
<evidence type="ECO:0000313" key="2">
    <source>
        <dbReference type="Proteomes" id="UP000525623"/>
    </source>
</evidence>
<dbReference type="Gene3D" id="3.40.190.10">
    <property type="entry name" value="Periplasmic binding protein-like II"/>
    <property type="match status" value="2"/>
</dbReference>
<sequence length="357" mass="38530">MPWPFRSGGKWASVPASLPRPLRKSIPLSGPLRTFRSLRRLLIGLLLLAIVPTGGNARTGWRAHALVVNSLGGALGAAQDKAFFRPFAAQMKVGILRYVWDGDPQPAASHGSGGRAWTVALMEDSTARAACMQGVLLRLGGAPGSADACGVPALREGIALAWDRGRIPVAPHWSDFWNVVRYPGKRGLRKDPRSTLEIALMADGVAPADVYAVLATPDGVARAFRKLSQLRPYIEWWTSPAESARIIGNGSVLMTSAVGGEVTAAGSGQRDVGLQWEQSLDDGLSWGVAPDLDRATRDRARSLLHFMTQPEQVARFASLYHARPDAPSAQPVPMDAAFWQEHLPDLSRRFADWLAAP</sequence>
<gene>
    <name evidence="1" type="ORF">HLH29_16965</name>
</gene>
<evidence type="ECO:0000313" key="1">
    <source>
        <dbReference type="EMBL" id="MBB2180826.1"/>
    </source>
</evidence>
<reference evidence="1 2" key="1">
    <citation type="submission" date="2020-04" db="EMBL/GenBank/DDBJ databases">
        <title>Description of novel Gluconacetobacter.</title>
        <authorList>
            <person name="Sombolestani A."/>
        </authorList>
    </citation>
    <scope>NUCLEOTIDE SEQUENCE [LARGE SCALE GENOMIC DNA]</scope>
    <source>
        <strain evidence="1 2">LMG 27725</strain>
    </source>
</reference>
<dbReference type="EMBL" id="JABEQL010000032">
    <property type="protein sequence ID" value="MBB2180826.1"/>
    <property type="molecule type" value="Genomic_DNA"/>
</dbReference>
<dbReference type="Proteomes" id="UP000525623">
    <property type="component" value="Unassembled WGS sequence"/>
</dbReference>
<accession>A0A7W4JGG1</accession>
<protein>
    <submittedName>
        <fullName evidence="1">Extracellular solute-binding protein</fullName>
    </submittedName>
</protein>
<comment type="caution">
    <text evidence="1">The sequence shown here is derived from an EMBL/GenBank/DDBJ whole genome shotgun (WGS) entry which is preliminary data.</text>
</comment>
<dbReference type="InterPro" id="IPR006059">
    <property type="entry name" value="SBP"/>
</dbReference>
<organism evidence="1 2">
    <name type="scientific">Gluconacetobacter tumulicola</name>
    <dbReference type="NCBI Taxonomy" id="1017177"/>
    <lineage>
        <taxon>Bacteria</taxon>
        <taxon>Pseudomonadati</taxon>
        <taxon>Pseudomonadota</taxon>
        <taxon>Alphaproteobacteria</taxon>
        <taxon>Acetobacterales</taxon>
        <taxon>Acetobacteraceae</taxon>
        <taxon>Gluconacetobacter</taxon>
    </lineage>
</organism>
<name>A0A7W4JGG1_9PROT</name>
<proteinExistence type="predicted"/>
<keyword evidence="2" id="KW-1185">Reference proteome</keyword>